<dbReference type="InterPro" id="IPR036890">
    <property type="entry name" value="HATPase_C_sf"/>
</dbReference>
<dbReference type="PATRIC" id="fig|408015.6.peg.1124"/>
<dbReference type="KEGG" id="sxi:SXIM_10940"/>
<dbReference type="HOGENOM" id="CLU_000445_20_1_11"/>
<dbReference type="PANTHER" id="PTHR24421">
    <property type="entry name" value="NITRATE/NITRITE SENSOR PROTEIN NARX-RELATED"/>
    <property type="match status" value="1"/>
</dbReference>
<keyword evidence="8" id="KW-0902">Two-component regulatory system</keyword>
<dbReference type="GO" id="GO:0046983">
    <property type="term" value="F:protein dimerization activity"/>
    <property type="evidence" value="ECO:0007669"/>
    <property type="project" value="InterPro"/>
</dbReference>
<keyword evidence="3" id="KW-0597">Phosphoprotein</keyword>
<dbReference type="EMBL" id="CP009922">
    <property type="protein sequence ID" value="AKG42478.1"/>
    <property type="molecule type" value="Genomic_DNA"/>
</dbReference>
<keyword evidence="10" id="KW-0472">Membrane</keyword>
<gene>
    <name evidence="14" type="ORF">SXIM_10940</name>
</gene>
<organism evidence="14 15">
    <name type="scientific">Streptomyces xiamenensis</name>
    <dbReference type="NCBI Taxonomy" id="408015"/>
    <lineage>
        <taxon>Bacteria</taxon>
        <taxon>Bacillati</taxon>
        <taxon>Actinomycetota</taxon>
        <taxon>Actinomycetes</taxon>
        <taxon>Kitasatosporales</taxon>
        <taxon>Streptomycetaceae</taxon>
        <taxon>Streptomyces</taxon>
    </lineage>
</organism>
<dbReference type="Proteomes" id="UP000034034">
    <property type="component" value="Chromosome"/>
</dbReference>
<feature type="domain" description="Histidine kinase/HSP90-like ATPase" evidence="11">
    <location>
        <begin position="332"/>
        <end position="429"/>
    </location>
</feature>
<dbReference type="EC" id="2.7.13.3" evidence="2"/>
<evidence type="ECO:0000259" key="12">
    <source>
        <dbReference type="Pfam" id="PF07730"/>
    </source>
</evidence>
<dbReference type="Pfam" id="PF23539">
    <property type="entry name" value="DUF7134"/>
    <property type="match status" value="1"/>
</dbReference>
<evidence type="ECO:0000256" key="1">
    <source>
        <dbReference type="ARBA" id="ARBA00000085"/>
    </source>
</evidence>
<protein>
    <recommendedName>
        <fullName evidence="2">histidine kinase</fullName>
        <ecNumber evidence="2">2.7.13.3</ecNumber>
    </recommendedName>
</protein>
<sequence>MPQDGPCSYSGTVTAHPGTPARPRPWLLHPLVVDALVASVTLLIVLVLSVTINKHPGGGDGFGQRPLPLHTVVTALLGAGALVLRRRHPGPVLCATIVLTLVELIMGTFSHSPGERHTSMMGMVAVALFTLAASTDRPTTLRVGTCTLALITVAGMLLGAQPWYTSENFGIIAWTALAGLAGDAVRHRRAAVNAIRERAERAEATREEEARRRVAEERLRIARELHDVVAHHIALVNVQAGVASHVMDSRPDQAKEALAQVRLASRQALSELQTTVGLLRHRDDPVAPTEPTKGLAVLGDLVDGFSRAGMAVAVERGDGEEERALPAAVDLAAYRVVQEALTNVHKHAGPDAKARVRISRAGRGDSARLEVMVLDDGHGGAAAPPRAPAAGGGHGLTGMRERAAALGGSCETGPVPGGGFRVRVVLPLRSPGGPAVERSEAADRGWVRPCG</sequence>
<evidence type="ECO:0000256" key="10">
    <source>
        <dbReference type="SAM" id="Phobius"/>
    </source>
</evidence>
<feature type="domain" description="DUF7134" evidence="13">
    <location>
        <begin position="29"/>
        <end position="189"/>
    </location>
</feature>
<keyword evidence="10" id="KW-1133">Transmembrane helix</keyword>
<evidence type="ECO:0000313" key="15">
    <source>
        <dbReference type="Proteomes" id="UP000034034"/>
    </source>
</evidence>
<dbReference type="GO" id="GO:0005524">
    <property type="term" value="F:ATP binding"/>
    <property type="evidence" value="ECO:0007669"/>
    <property type="project" value="UniProtKB-KW"/>
</dbReference>
<dbReference type="InterPro" id="IPR055558">
    <property type="entry name" value="DUF7134"/>
</dbReference>
<keyword evidence="4" id="KW-0808">Transferase</keyword>
<dbReference type="SUPFAM" id="SSF55874">
    <property type="entry name" value="ATPase domain of HSP90 chaperone/DNA topoisomerase II/histidine kinase"/>
    <property type="match status" value="1"/>
</dbReference>
<keyword evidence="15" id="KW-1185">Reference proteome</keyword>
<evidence type="ECO:0000256" key="6">
    <source>
        <dbReference type="ARBA" id="ARBA00022777"/>
    </source>
</evidence>
<evidence type="ECO:0000256" key="4">
    <source>
        <dbReference type="ARBA" id="ARBA00022679"/>
    </source>
</evidence>
<evidence type="ECO:0000259" key="13">
    <source>
        <dbReference type="Pfam" id="PF23539"/>
    </source>
</evidence>
<feature type="domain" description="Signal transduction histidine kinase subgroup 3 dimerisation and phosphoacceptor" evidence="12">
    <location>
        <begin position="217"/>
        <end position="283"/>
    </location>
</feature>
<evidence type="ECO:0000256" key="8">
    <source>
        <dbReference type="ARBA" id="ARBA00023012"/>
    </source>
</evidence>
<evidence type="ECO:0000256" key="2">
    <source>
        <dbReference type="ARBA" id="ARBA00012438"/>
    </source>
</evidence>
<feature type="transmembrane region" description="Helical" evidence="10">
    <location>
        <begin position="91"/>
        <end position="111"/>
    </location>
</feature>
<dbReference type="InterPro" id="IPR050482">
    <property type="entry name" value="Sensor_HK_TwoCompSys"/>
</dbReference>
<dbReference type="Pfam" id="PF07730">
    <property type="entry name" value="HisKA_3"/>
    <property type="match status" value="1"/>
</dbReference>
<dbReference type="PANTHER" id="PTHR24421:SF10">
    <property type="entry name" value="NITRATE_NITRITE SENSOR PROTEIN NARQ"/>
    <property type="match status" value="1"/>
</dbReference>
<evidence type="ECO:0000256" key="5">
    <source>
        <dbReference type="ARBA" id="ARBA00022741"/>
    </source>
</evidence>
<evidence type="ECO:0000313" key="14">
    <source>
        <dbReference type="EMBL" id="AKG42478.1"/>
    </source>
</evidence>
<accession>A0A0F7FSC6</accession>
<dbReference type="GO" id="GO:0016020">
    <property type="term" value="C:membrane"/>
    <property type="evidence" value="ECO:0007669"/>
    <property type="project" value="InterPro"/>
</dbReference>
<dbReference type="STRING" id="408015.SXIM_10940"/>
<dbReference type="Pfam" id="PF02518">
    <property type="entry name" value="HATPase_c"/>
    <property type="match status" value="1"/>
</dbReference>
<keyword evidence="10" id="KW-0812">Transmembrane</keyword>
<keyword evidence="5" id="KW-0547">Nucleotide-binding</keyword>
<feature type="transmembrane region" description="Helical" evidence="10">
    <location>
        <begin position="67"/>
        <end position="84"/>
    </location>
</feature>
<evidence type="ECO:0000256" key="3">
    <source>
        <dbReference type="ARBA" id="ARBA00022553"/>
    </source>
</evidence>
<feature type="transmembrane region" description="Helical" evidence="10">
    <location>
        <begin position="141"/>
        <end position="163"/>
    </location>
</feature>
<feature type="transmembrane region" description="Helical" evidence="10">
    <location>
        <begin position="117"/>
        <end position="134"/>
    </location>
</feature>
<dbReference type="Gene3D" id="1.20.5.1930">
    <property type="match status" value="1"/>
</dbReference>
<dbReference type="Gene3D" id="3.30.565.10">
    <property type="entry name" value="Histidine kinase-like ATPase, C-terminal domain"/>
    <property type="match status" value="1"/>
</dbReference>
<feature type="coiled-coil region" evidence="9">
    <location>
        <begin position="192"/>
        <end position="219"/>
    </location>
</feature>
<keyword evidence="7" id="KW-0067">ATP-binding</keyword>
<dbReference type="InterPro" id="IPR003594">
    <property type="entry name" value="HATPase_dom"/>
</dbReference>
<name>A0A0F7FSC6_9ACTN</name>
<keyword evidence="9" id="KW-0175">Coiled coil</keyword>
<reference evidence="14" key="1">
    <citation type="submission" date="2019-08" db="EMBL/GenBank/DDBJ databases">
        <title>Complete genome sequence of a mangrove-derived Streptomyces xiamenensis.</title>
        <authorList>
            <person name="Xu J."/>
        </authorList>
    </citation>
    <scope>NUCLEOTIDE SEQUENCE</scope>
    <source>
        <strain evidence="14">318</strain>
    </source>
</reference>
<dbReference type="InterPro" id="IPR011712">
    <property type="entry name" value="Sig_transdc_His_kin_sub3_dim/P"/>
</dbReference>
<dbReference type="CDD" id="cd16917">
    <property type="entry name" value="HATPase_UhpB-NarQ-NarX-like"/>
    <property type="match status" value="1"/>
</dbReference>
<dbReference type="GO" id="GO:0000155">
    <property type="term" value="F:phosphorelay sensor kinase activity"/>
    <property type="evidence" value="ECO:0007669"/>
    <property type="project" value="InterPro"/>
</dbReference>
<dbReference type="AlphaFoldDB" id="A0A0F7FSC6"/>
<evidence type="ECO:0000256" key="7">
    <source>
        <dbReference type="ARBA" id="ARBA00022840"/>
    </source>
</evidence>
<keyword evidence="6 14" id="KW-0418">Kinase</keyword>
<evidence type="ECO:0000259" key="11">
    <source>
        <dbReference type="Pfam" id="PF02518"/>
    </source>
</evidence>
<comment type="catalytic activity">
    <reaction evidence="1">
        <text>ATP + protein L-histidine = ADP + protein N-phospho-L-histidine.</text>
        <dbReference type="EC" id="2.7.13.3"/>
    </reaction>
</comment>
<feature type="transmembrane region" description="Helical" evidence="10">
    <location>
        <begin position="31"/>
        <end position="52"/>
    </location>
</feature>
<evidence type="ECO:0000256" key="9">
    <source>
        <dbReference type="SAM" id="Coils"/>
    </source>
</evidence>
<proteinExistence type="predicted"/>